<name>A0ACC1TC01_9APHY</name>
<keyword evidence="2" id="KW-1185">Reference proteome</keyword>
<protein>
    <submittedName>
        <fullName evidence="1">Uncharacterized protein</fullName>
    </submittedName>
</protein>
<evidence type="ECO:0000313" key="2">
    <source>
        <dbReference type="Proteomes" id="UP001148662"/>
    </source>
</evidence>
<accession>A0ACC1TC01</accession>
<dbReference type="EMBL" id="JANHOG010000140">
    <property type="protein sequence ID" value="KAJ3557680.1"/>
    <property type="molecule type" value="Genomic_DNA"/>
</dbReference>
<dbReference type="Proteomes" id="UP001148662">
    <property type="component" value="Unassembled WGS sequence"/>
</dbReference>
<gene>
    <name evidence="1" type="ORF">NM688_g1340</name>
</gene>
<comment type="caution">
    <text evidence="1">The sequence shown here is derived from an EMBL/GenBank/DDBJ whole genome shotgun (WGS) entry which is preliminary data.</text>
</comment>
<organism evidence="1 2">
    <name type="scientific">Phlebia brevispora</name>
    <dbReference type="NCBI Taxonomy" id="194682"/>
    <lineage>
        <taxon>Eukaryota</taxon>
        <taxon>Fungi</taxon>
        <taxon>Dikarya</taxon>
        <taxon>Basidiomycota</taxon>
        <taxon>Agaricomycotina</taxon>
        <taxon>Agaricomycetes</taxon>
        <taxon>Polyporales</taxon>
        <taxon>Meruliaceae</taxon>
        <taxon>Phlebia</taxon>
    </lineage>
</organism>
<evidence type="ECO:0000313" key="1">
    <source>
        <dbReference type="EMBL" id="KAJ3557680.1"/>
    </source>
</evidence>
<sequence>MVFSSYNTASAAALRNPAEALLFLVLNHLYLYSPVLYIPLMGQHSSSLLRRIPSEVLEDIAVLAVDGVGPPKELLTLLSICKHVTYNLSSCDLGARVFRSKFDVSAPERRYMERAMYPSTLSAQLRSYCATLQVVRARDIFNPRIEDHLWNVFFMLMENDGMNAAQLVHYAHIRQFIDQFVRTRLHEGKDVENNWPLDNAVNSLALWILWLTTDDDEVAKESITRRQEMMDLVRPYVVNMVRYPVFHIPDNHFFVPIDRMYMGQFPFTVATAHGPYPPYRDAETVVVRRNHFSIDFAMMPPLIGLAARLLYFARSEATPVVPTEGTADDRTHALALGRDWVHPTRADLTEFNGLGSAKAPHLGLRNPQSPLDPSTFDLLSLNFESCFQRLLDCIDPFWANLTAPFELGSLTGDFGGRMLIPDTLQATEMLNAPVYHEGMDMHQSAGSHPGGRAELLPLG</sequence>
<reference evidence="1" key="1">
    <citation type="submission" date="2022-07" db="EMBL/GenBank/DDBJ databases">
        <title>Genome Sequence of Phlebia brevispora.</title>
        <authorList>
            <person name="Buettner E."/>
        </authorList>
    </citation>
    <scope>NUCLEOTIDE SEQUENCE</scope>
    <source>
        <strain evidence="1">MPL23</strain>
    </source>
</reference>
<proteinExistence type="predicted"/>